<protein>
    <recommendedName>
        <fullName evidence="3">RNase H type-1 domain-containing protein</fullName>
    </recommendedName>
</protein>
<evidence type="ECO:0008006" key="3">
    <source>
        <dbReference type="Google" id="ProtNLM"/>
    </source>
</evidence>
<dbReference type="AlphaFoldDB" id="A0A151JR85"/>
<evidence type="ECO:0000313" key="2">
    <source>
        <dbReference type="Proteomes" id="UP000078492"/>
    </source>
</evidence>
<dbReference type="Proteomes" id="UP000078492">
    <property type="component" value="Unassembled WGS sequence"/>
</dbReference>
<dbReference type="EMBL" id="KQ978627">
    <property type="protein sequence ID" value="KYN29566.1"/>
    <property type="molecule type" value="Genomic_DNA"/>
</dbReference>
<accession>A0A151JR85</accession>
<name>A0A151JR85_9HYME</name>
<dbReference type="GO" id="GO:0016491">
    <property type="term" value="F:oxidoreductase activity"/>
    <property type="evidence" value="ECO:0007669"/>
    <property type="project" value="InterPro"/>
</dbReference>
<organism evidence="1 2">
    <name type="scientific">Trachymyrmex cornetzi</name>
    <dbReference type="NCBI Taxonomy" id="471704"/>
    <lineage>
        <taxon>Eukaryota</taxon>
        <taxon>Metazoa</taxon>
        <taxon>Ecdysozoa</taxon>
        <taxon>Arthropoda</taxon>
        <taxon>Hexapoda</taxon>
        <taxon>Insecta</taxon>
        <taxon>Pterygota</taxon>
        <taxon>Neoptera</taxon>
        <taxon>Endopterygota</taxon>
        <taxon>Hymenoptera</taxon>
        <taxon>Apocrita</taxon>
        <taxon>Aculeata</taxon>
        <taxon>Formicoidea</taxon>
        <taxon>Formicidae</taxon>
        <taxon>Myrmicinae</taxon>
        <taxon>Trachymyrmex</taxon>
    </lineage>
</organism>
<gene>
    <name evidence="1" type="ORF">ALC57_00991</name>
</gene>
<feature type="non-terminal residue" evidence="1">
    <location>
        <position position="1"/>
    </location>
</feature>
<dbReference type="STRING" id="471704.A0A151JR85"/>
<evidence type="ECO:0000313" key="1">
    <source>
        <dbReference type="EMBL" id="KYN29566.1"/>
    </source>
</evidence>
<dbReference type="SUPFAM" id="SSF53720">
    <property type="entry name" value="ALDH-like"/>
    <property type="match status" value="1"/>
</dbReference>
<proteinExistence type="predicted"/>
<reference evidence="1 2" key="1">
    <citation type="submission" date="2015-09" db="EMBL/GenBank/DDBJ databases">
        <title>Trachymyrmex cornetzi WGS genome.</title>
        <authorList>
            <person name="Nygaard S."/>
            <person name="Hu H."/>
            <person name="Boomsma J."/>
            <person name="Zhang G."/>
        </authorList>
    </citation>
    <scope>NUCLEOTIDE SEQUENCE [LARGE SCALE GENOMIC DNA]</scope>
    <source>
        <strain evidence="1">Tcor2-1</strain>
        <tissue evidence="1">Whole body</tissue>
    </source>
</reference>
<keyword evidence="2" id="KW-1185">Reference proteome</keyword>
<sequence>ILRVHSHRFLGVFVDYNLNGKQHLKYLIDKGRKISVIASALSSVTWGSHPGLLLTIYRATFRSAVEYGAHLFTWSSSTPDYIKLRRLQYKVIRKAMGYRISTPIDILLAEAKEFELSIRFNLTASKTIYKCMANKFSIVYNSLEEMELTAVGRNSKESRLFKSYVTSRHEKSTVFRSTYPPAYWLSYKVFSTTVKYVDTMQSRDKCENPILTVAEFYHKSFEFRQNAKAFYTDGSKSPEGAVGAAVYSPELEDEEYNKEEIILSVVLTIFNICTEHKVQLFLENAIIKNSILDQIQYNSLKNELLNQTNEMILLKDSDLYTVINYLMRIGSSRINKIWVQVIIKQKFLSLIKKYFHCKDFHIFKSTIRVFKSMKEFTPRTLYNMNIMSIWSEDLVYARYLATVLNRDVIFVNMHMDFYGGNILLPYVKVFGKIYEGFKLTFNDDLIQVPSANEVNLLHVPDKESMPICNLFYDGKWHKPVKNMYWKRNNMLWANATKDDIKICFNSAIEGFKIWKNWSVTNRIDVLSQMITILNYNSKFSKNASKLTVFSNFTRAWLLCSQNDRLEVIQSRIPRGVIILKEKSEEILILRLIQILISGNSVIVIADKHSCSLAPYCDIFSTSKIPRGVINFLYNQNTKDLELSLCATDYVNYEKQLFTSNFEKMYINLTLSKQIVLSLK</sequence>
<dbReference type="InterPro" id="IPR016161">
    <property type="entry name" value="Ald_DH/histidinol_DH"/>
</dbReference>